<dbReference type="InterPro" id="IPR007867">
    <property type="entry name" value="GMC_OxRtase_C"/>
</dbReference>
<keyword evidence="4" id="KW-0732">Signal</keyword>
<dbReference type="GO" id="GO:0050660">
    <property type="term" value="F:flavin adenine dinucleotide binding"/>
    <property type="evidence" value="ECO:0007669"/>
    <property type="project" value="InterPro"/>
</dbReference>
<dbReference type="PANTHER" id="PTHR11552:SF201">
    <property type="entry name" value="GLUCOSE-METHANOL-CHOLINE OXIDOREDUCTASE N-TERMINAL DOMAIN-CONTAINING PROTEIN"/>
    <property type="match status" value="1"/>
</dbReference>
<dbReference type="InParanoid" id="A0A0C3C782"/>
<feature type="active site" description="Proton acceptor" evidence="8">
    <location>
        <position position="602"/>
    </location>
</feature>
<dbReference type="HOGENOM" id="CLU_002865_6_0_1"/>
<comment type="cofactor">
    <cofactor evidence="1">
        <name>FAD</name>
        <dbReference type="ChEBI" id="CHEBI:57692"/>
    </cofactor>
</comment>
<reference evidence="13" key="2">
    <citation type="submission" date="2015-01" db="EMBL/GenBank/DDBJ databases">
        <title>Evolutionary Origins and Diversification of the Mycorrhizal Mutualists.</title>
        <authorList>
            <consortium name="DOE Joint Genome Institute"/>
            <consortium name="Mycorrhizal Genomics Consortium"/>
            <person name="Kohler A."/>
            <person name="Kuo A."/>
            <person name="Nagy L.G."/>
            <person name="Floudas D."/>
            <person name="Copeland A."/>
            <person name="Barry K.W."/>
            <person name="Cichocki N."/>
            <person name="Veneault-Fourrey C."/>
            <person name="LaButti K."/>
            <person name="Lindquist E.A."/>
            <person name="Lipzen A."/>
            <person name="Lundell T."/>
            <person name="Morin E."/>
            <person name="Murat C."/>
            <person name="Riley R."/>
            <person name="Ohm R."/>
            <person name="Sun H."/>
            <person name="Tunlid A."/>
            <person name="Henrissat B."/>
            <person name="Grigoriev I.V."/>
            <person name="Hibbett D.S."/>
            <person name="Martin F."/>
        </authorList>
    </citation>
    <scope>NUCLEOTIDE SEQUENCE [LARGE SCALE GENOMIC DNA]</scope>
    <source>
        <strain evidence="13">F 1598</strain>
    </source>
</reference>
<dbReference type="InterPro" id="IPR036188">
    <property type="entry name" value="FAD/NAD-bd_sf"/>
</dbReference>
<dbReference type="InterPro" id="IPR000172">
    <property type="entry name" value="GMC_OxRdtase_N"/>
</dbReference>
<dbReference type="Pfam" id="PF00732">
    <property type="entry name" value="GMC_oxred_N"/>
    <property type="match status" value="1"/>
</dbReference>
<evidence type="ECO:0000256" key="5">
    <source>
        <dbReference type="ARBA" id="ARBA00022827"/>
    </source>
</evidence>
<sequence length="622" mass="67019">MSSANLNTNSTEAAQAFVETNFDFIVIGGGNAGLPVAARLSENPDVKVGLIEAGVLHSEDDPVVCMPRAFAGPGNPHYDWAFVTEPQANAQGRIIPAPRGKMLGGSTGINYMGWHRASKIEYDAWKLLSDPEGAWDSDEMFFFLKRAEAAVPASENQDMYTSFSRSRDDVVNHGIPRSEVVGTEGPVKTCYQAIYPDSAPAFIQACNILGIPTNANPDGGHTLGVYDVRKTVDPGTGKRVTAVGAYFVPASARSNLKVVTGAHATKIVFKQETDREGKLIASGVRFVVDGKFFMANASKEVILSAGAIQTPQLLELSGLGNPTHLAANGIQSLVDLPGVGENLLDHIFAFIQYEVKSGIRTFDNLRNDPLFRAEQEALYESKKTGWMTTTDATAAFSPLKETVGKPKFATMIQALEETITKERDSLSSLQKAQYEIQLDWLRKGEVPQVESVVFSVAVVQAEEGKSYFTILMGVQHPFSRGSVHITGNDPLKAPVIDPKYLSKTFDLDTLSAAYRGVEKLAATEPLKAVIEKQAFPPSSSMQDKDLAGYVSQAFSSGSHLMGTAPMARRSLGGVVGNDLKVYGTSNLRIADASVIPLPIAAHLQATVYAIGEKAADLIKKDW</sequence>
<dbReference type="PROSITE" id="PS00624">
    <property type="entry name" value="GMC_OXRED_2"/>
    <property type="match status" value="1"/>
</dbReference>
<keyword evidence="5 9" id="KW-0274">FAD</keyword>
<evidence type="ECO:0000256" key="7">
    <source>
        <dbReference type="ARBA" id="ARBA00023180"/>
    </source>
</evidence>
<evidence type="ECO:0000256" key="9">
    <source>
        <dbReference type="RuleBase" id="RU003968"/>
    </source>
</evidence>
<dbReference type="PROSITE" id="PS00623">
    <property type="entry name" value="GMC_OXRED_1"/>
    <property type="match status" value="1"/>
</dbReference>
<dbReference type="PANTHER" id="PTHR11552">
    <property type="entry name" value="GLUCOSE-METHANOL-CHOLINE GMC OXIDOREDUCTASE"/>
    <property type="match status" value="1"/>
</dbReference>
<dbReference type="Proteomes" id="UP000054166">
    <property type="component" value="Unassembled WGS sequence"/>
</dbReference>
<evidence type="ECO:0000256" key="8">
    <source>
        <dbReference type="PIRSR" id="PIRSR000137-1"/>
    </source>
</evidence>
<evidence type="ECO:0000256" key="4">
    <source>
        <dbReference type="ARBA" id="ARBA00022729"/>
    </source>
</evidence>
<dbReference type="STRING" id="765440.A0A0C3C782"/>
<name>A0A0C3C782_PILCF</name>
<keyword evidence="3 9" id="KW-0285">Flavoprotein</keyword>
<comment type="similarity">
    <text evidence="2 9">Belongs to the GMC oxidoreductase family.</text>
</comment>
<keyword evidence="6" id="KW-0560">Oxidoreductase</keyword>
<reference evidence="12 13" key="1">
    <citation type="submission" date="2014-04" db="EMBL/GenBank/DDBJ databases">
        <authorList>
            <consortium name="DOE Joint Genome Institute"/>
            <person name="Kuo A."/>
            <person name="Tarkka M."/>
            <person name="Buscot F."/>
            <person name="Kohler A."/>
            <person name="Nagy L.G."/>
            <person name="Floudas D."/>
            <person name="Copeland A."/>
            <person name="Barry K.W."/>
            <person name="Cichocki N."/>
            <person name="Veneault-Fourrey C."/>
            <person name="LaButti K."/>
            <person name="Lindquist E.A."/>
            <person name="Lipzen A."/>
            <person name="Lundell T."/>
            <person name="Morin E."/>
            <person name="Murat C."/>
            <person name="Sun H."/>
            <person name="Tunlid A."/>
            <person name="Henrissat B."/>
            <person name="Grigoriev I.V."/>
            <person name="Hibbett D.S."/>
            <person name="Martin F."/>
            <person name="Nordberg H.P."/>
            <person name="Cantor M.N."/>
            <person name="Hua S.X."/>
        </authorList>
    </citation>
    <scope>NUCLEOTIDE SEQUENCE [LARGE SCALE GENOMIC DNA]</scope>
    <source>
        <strain evidence="12 13">F 1598</strain>
    </source>
</reference>
<dbReference type="GO" id="GO:0016614">
    <property type="term" value="F:oxidoreductase activity, acting on CH-OH group of donors"/>
    <property type="evidence" value="ECO:0007669"/>
    <property type="project" value="InterPro"/>
</dbReference>
<feature type="domain" description="Glucose-methanol-choline oxidoreductase N-terminal" evidence="10">
    <location>
        <begin position="100"/>
        <end position="123"/>
    </location>
</feature>
<evidence type="ECO:0000313" key="13">
    <source>
        <dbReference type="Proteomes" id="UP000054166"/>
    </source>
</evidence>
<dbReference type="OrthoDB" id="269227at2759"/>
<dbReference type="SUPFAM" id="SSF51905">
    <property type="entry name" value="FAD/NAD(P)-binding domain"/>
    <property type="match status" value="1"/>
</dbReference>
<dbReference type="EMBL" id="KN832984">
    <property type="protein sequence ID" value="KIM85542.1"/>
    <property type="molecule type" value="Genomic_DNA"/>
</dbReference>
<evidence type="ECO:0000256" key="1">
    <source>
        <dbReference type="ARBA" id="ARBA00001974"/>
    </source>
</evidence>
<dbReference type="Gene3D" id="3.30.560.10">
    <property type="entry name" value="Glucose Oxidase, domain 3"/>
    <property type="match status" value="1"/>
</dbReference>
<dbReference type="InterPro" id="IPR012132">
    <property type="entry name" value="GMC_OxRdtase"/>
</dbReference>
<evidence type="ECO:0000256" key="2">
    <source>
        <dbReference type="ARBA" id="ARBA00010790"/>
    </source>
</evidence>
<organism evidence="12 13">
    <name type="scientific">Piloderma croceum (strain F 1598)</name>
    <dbReference type="NCBI Taxonomy" id="765440"/>
    <lineage>
        <taxon>Eukaryota</taxon>
        <taxon>Fungi</taxon>
        <taxon>Dikarya</taxon>
        <taxon>Basidiomycota</taxon>
        <taxon>Agaricomycotina</taxon>
        <taxon>Agaricomycetes</taxon>
        <taxon>Agaricomycetidae</taxon>
        <taxon>Atheliales</taxon>
        <taxon>Atheliaceae</taxon>
        <taxon>Piloderma</taxon>
    </lineage>
</organism>
<evidence type="ECO:0000256" key="3">
    <source>
        <dbReference type="ARBA" id="ARBA00022630"/>
    </source>
</evidence>
<evidence type="ECO:0000259" key="10">
    <source>
        <dbReference type="PROSITE" id="PS00623"/>
    </source>
</evidence>
<keyword evidence="7" id="KW-0325">Glycoprotein</keyword>
<evidence type="ECO:0000256" key="6">
    <source>
        <dbReference type="ARBA" id="ARBA00023002"/>
    </source>
</evidence>
<accession>A0A0C3C782</accession>
<dbReference type="Pfam" id="PF05199">
    <property type="entry name" value="GMC_oxred_C"/>
    <property type="match status" value="1"/>
</dbReference>
<evidence type="ECO:0000313" key="12">
    <source>
        <dbReference type="EMBL" id="KIM85542.1"/>
    </source>
</evidence>
<dbReference type="AlphaFoldDB" id="A0A0C3C782"/>
<keyword evidence="13" id="KW-1185">Reference proteome</keyword>
<feature type="domain" description="Glucose-methanol-choline oxidoreductase N-terminal" evidence="11">
    <location>
        <begin position="306"/>
        <end position="320"/>
    </location>
</feature>
<dbReference type="Gene3D" id="3.50.50.60">
    <property type="entry name" value="FAD/NAD(P)-binding domain"/>
    <property type="match status" value="1"/>
</dbReference>
<gene>
    <name evidence="12" type="ORF">PILCRDRAFT_5233</name>
</gene>
<feature type="active site" description="Proton donor" evidence="8">
    <location>
        <position position="559"/>
    </location>
</feature>
<protein>
    <submittedName>
        <fullName evidence="12">GMC oxidoreductase</fullName>
    </submittedName>
</protein>
<dbReference type="PIRSF" id="PIRSF000137">
    <property type="entry name" value="Alcohol_oxidase"/>
    <property type="match status" value="1"/>
</dbReference>
<evidence type="ECO:0000259" key="11">
    <source>
        <dbReference type="PROSITE" id="PS00624"/>
    </source>
</evidence>
<dbReference type="SUPFAM" id="SSF54373">
    <property type="entry name" value="FAD-linked reductases, C-terminal domain"/>
    <property type="match status" value="1"/>
</dbReference>
<proteinExistence type="inferred from homology"/>